<keyword evidence="1" id="KW-0805">Transcription regulation</keyword>
<dbReference type="Gene3D" id="1.10.260.40">
    <property type="entry name" value="lambda repressor-like DNA-binding domains"/>
    <property type="match status" value="1"/>
</dbReference>
<dbReference type="PRINTS" id="PR00036">
    <property type="entry name" value="HTHLACI"/>
</dbReference>
<accession>A0A1L8R5K2</accession>
<dbReference type="AlphaFoldDB" id="A0A1L8R5K2"/>
<evidence type="ECO:0000256" key="2">
    <source>
        <dbReference type="ARBA" id="ARBA00023125"/>
    </source>
</evidence>
<evidence type="ECO:0000313" key="6">
    <source>
        <dbReference type="Proteomes" id="UP000182835"/>
    </source>
</evidence>
<sequence length="330" mass="37095">MATIKDIAKKANVSAATVSRVLNYDTGLAVGQETKRKIFEAAEALNYTKYKNKQKKAEQVIRLVQWYNAEEELADLYYLAIRLGIERKAEELNIQLVKESLFELSQMKTDGTIALGKFDAKQIKRLKEMGQPLLFVDYDTMSAGFDSLVVDFHQAVDLVIDHFIKEGHERIAILTGIEYTKDFHNEIIDPRLTIFNERLEQLRLLNSEYEITADFTVEGGYQAVHKFLQVTKKLPTALFATSDAMAVGALKAIQAFGLKVPEDISVIGFNDVSVAKYVTPALSTVQVPTEWMGELALETILQLTKDEAPVPRKITLGTKLMLRDSTLISQ</sequence>
<dbReference type="EMBL" id="JXKG01000011">
    <property type="protein sequence ID" value="OJG15038.1"/>
    <property type="molecule type" value="Genomic_DNA"/>
</dbReference>
<evidence type="ECO:0000256" key="1">
    <source>
        <dbReference type="ARBA" id="ARBA00023015"/>
    </source>
</evidence>
<dbReference type="PROSITE" id="PS00356">
    <property type="entry name" value="HTH_LACI_1"/>
    <property type="match status" value="1"/>
</dbReference>
<comment type="caution">
    <text evidence="5">The sequence shown here is derived from an EMBL/GenBank/DDBJ whole genome shotgun (WGS) entry which is preliminary data.</text>
</comment>
<dbReference type="PANTHER" id="PTHR30146:SF149">
    <property type="entry name" value="HTH-TYPE TRANSCRIPTIONAL REGULATOR EBGR"/>
    <property type="match status" value="1"/>
</dbReference>
<proteinExistence type="predicted"/>
<reference evidence="5 6" key="1">
    <citation type="submission" date="2014-12" db="EMBL/GenBank/DDBJ databases">
        <title>Draft genome sequences of 29 type strains of Enterococci.</title>
        <authorList>
            <person name="Zhong Z."/>
            <person name="Sun Z."/>
            <person name="Liu W."/>
            <person name="Zhang W."/>
            <person name="Zhang H."/>
        </authorList>
    </citation>
    <scope>NUCLEOTIDE SEQUENCE [LARGE SCALE GENOMIC DNA]</scope>
    <source>
        <strain evidence="5 6">DSM 21207</strain>
    </source>
</reference>
<dbReference type="InterPro" id="IPR028082">
    <property type="entry name" value="Peripla_BP_I"/>
</dbReference>
<dbReference type="Pfam" id="PF13377">
    <property type="entry name" value="Peripla_BP_3"/>
    <property type="match status" value="1"/>
</dbReference>
<dbReference type="InterPro" id="IPR000843">
    <property type="entry name" value="HTH_LacI"/>
</dbReference>
<keyword evidence="3" id="KW-0804">Transcription</keyword>
<gene>
    <name evidence="5" type="ORF">RU96_GL000438</name>
</gene>
<dbReference type="Pfam" id="PF00356">
    <property type="entry name" value="LacI"/>
    <property type="match status" value="1"/>
</dbReference>
<dbReference type="OrthoDB" id="43195at2"/>
<dbReference type="PROSITE" id="PS50932">
    <property type="entry name" value="HTH_LACI_2"/>
    <property type="match status" value="1"/>
</dbReference>
<evidence type="ECO:0000313" key="5">
    <source>
        <dbReference type="EMBL" id="OJG15038.1"/>
    </source>
</evidence>
<dbReference type="CDD" id="cd01392">
    <property type="entry name" value="HTH_LacI"/>
    <property type="match status" value="1"/>
</dbReference>
<dbReference type="PANTHER" id="PTHR30146">
    <property type="entry name" value="LACI-RELATED TRANSCRIPTIONAL REPRESSOR"/>
    <property type="match status" value="1"/>
</dbReference>
<dbReference type="GO" id="GO:0000976">
    <property type="term" value="F:transcription cis-regulatory region binding"/>
    <property type="evidence" value="ECO:0007669"/>
    <property type="project" value="TreeGrafter"/>
</dbReference>
<organism evidence="5 6">
    <name type="scientific">Enterococcus canintestini</name>
    <dbReference type="NCBI Taxonomy" id="317010"/>
    <lineage>
        <taxon>Bacteria</taxon>
        <taxon>Bacillati</taxon>
        <taxon>Bacillota</taxon>
        <taxon>Bacilli</taxon>
        <taxon>Lactobacillales</taxon>
        <taxon>Enterococcaceae</taxon>
        <taxon>Enterococcus</taxon>
    </lineage>
</organism>
<evidence type="ECO:0000259" key="4">
    <source>
        <dbReference type="PROSITE" id="PS50932"/>
    </source>
</evidence>
<keyword evidence="2" id="KW-0238">DNA-binding</keyword>
<dbReference type="InterPro" id="IPR010982">
    <property type="entry name" value="Lambda_DNA-bd_dom_sf"/>
</dbReference>
<dbReference type="RefSeq" id="WP_071864980.1">
    <property type="nucleotide sequence ID" value="NZ_JBHLVQ010000012.1"/>
</dbReference>
<protein>
    <recommendedName>
        <fullName evidence="4">HTH lacI-type domain-containing protein</fullName>
    </recommendedName>
</protein>
<dbReference type="SMART" id="SM00354">
    <property type="entry name" value="HTH_LACI"/>
    <property type="match status" value="1"/>
</dbReference>
<dbReference type="SUPFAM" id="SSF47413">
    <property type="entry name" value="lambda repressor-like DNA-binding domains"/>
    <property type="match status" value="1"/>
</dbReference>
<dbReference type="Proteomes" id="UP000182835">
    <property type="component" value="Unassembled WGS sequence"/>
</dbReference>
<dbReference type="InterPro" id="IPR046335">
    <property type="entry name" value="LacI/GalR-like_sensor"/>
</dbReference>
<dbReference type="GO" id="GO:0003700">
    <property type="term" value="F:DNA-binding transcription factor activity"/>
    <property type="evidence" value="ECO:0007669"/>
    <property type="project" value="TreeGrafter"/>
</dbReference>
<dbReference type="STRING" id="317010.RU96_GL000438"/>
<dbReference type="Gene3D" id="3.40.50.2300">
    <property type="match status" value="2"/>
</dbReference>
<feature type="domain" description="HTH lacI-type" evidence="4">
    <location>
        <begin position="2"/>
        <end position="48"/>
    </location>
</feature>
<evidence type="ECO:0000256" key="3">
    <source>
        <dbReference type="ARBA" id="ARBA00023163"/>
    </source>
</evidence>
<name>A0A1L8R5K2_9ENTE</name>
<dbReference type="SUPFAM" id="SSF53822">
    <property type="entry name" value="Periplasmic binding protein-like I"/>
    <property type="match status" value="1"/>
</dbReference>
<dbReference type="CDD" id="cd01544">
    <property type="entry name" value="PBP1_GalR"/>
    <property type="match status" value="1"/>
</dbReference>